<feature type="domain" description="Fibronectin type-III" evidence="2">
    <location>
        <begin position="7"/>
        <end position="89"/>
    </location>
</feature>
<proteinExistence type="predicted"/>
<sequence length="453" mass="50021">MIAHHTTNNATFLTWSSAVEPSLEATLGTHLHGNEAVQLSGYFLTGKSLGHTFQKILNPSITEYSLHGLKPWTDYNITLRKFYLSDGDGGQTMRIGRAAAVTVRTRADTPLPPREIKIISSGQGKVNLRVVDPIAWNGLPLKYHFRWEPRDPQIGLPGNTEIDIPSTRPHDQDWMSVLLSLEPGVRYIVHISAKNTGESQNITLQSPAISQDISTIPMDPINLKADSLSSREILVRWGVSGHAEFFRVNVSCCNENPHFGASSEPRNDFNGFQHKTATILVDGGGTHSSTRSVIVDEHSPFKNCTVKVEACSLSVCSGATTTSATVRPIVIPEPVITGVASNSTSSFEITWTFAYQNTSYCDGFLIRYCSPASFCRENCTHTNNINAINLSSDTVFDIEVRARIERIDGRVELGPPAKAKVSTWTEGVEKRKCLDGLHGRRWMRYGCHIWVDA</sequence>
<dbReference type="InParanoid" id="B7PG38"/>
<evidence type="ECO:0000313" key="5">
    <source>
        <dbReference type="Proteomes" id="UP000001555"/>
    </source>
</evidence>
<dbReference type="OrthoDB" id="9971251at2759"/>
<organism>
    <name type="scientific">Ixodes scapularis</name>
    <name type="common">Black-legged tick</name>
    <name type="synonym">Deer tick</name>
    <dbReference type="NCBI Taxonomy" id="6945"/>
    <lineage>
        <taxon>Eukaryota</taxon>
        <taxon>Metazoa</taxon>
        <taxon>Ecdysozoa</taxon>
        <taxon>Arthropoda</taxon>
        <taxon>Chelicerata</taxon>
        <taxon>Arachnida</taxon>
        <taxon>Acari</taxon>
        <taxon>Parasitiformes</taxon>
        <taxon>Ixodida</taxon>
        <taxon>Ixodoidea</taxon>
        <taxon>Ixodidae</taxon>
        <taxon>Ixodinae</taxon>
        <taxon>Ixodes</taxon>
    </lineage>
</organism>
<dbReference type="InterPro" id="IPR036116">
    <property type="entry name" value="FN3_sf"/>
</dbReference>
<reference evidence="4" key="2">
    <citation type="submission" date="2020-05" db="UniProtKB">
        <authorList>
            <consortium name="EnsemblMetazoa"/>
        </authorList>
    </citation>
    <scope>IDENTIFICATION</scope>
    <source>
        <strain evidence="4">wikel</strain>
    </source>
</reference>
<dbReference type="SUPFAM" id="SSF49265">
    <property type="entry name" value="Fibronectin type III"/>
    <property type="match status" value="2"/>
</dbReference>
<dbReference type="AlphaFoldDB" id="B7PG38"/>
<dbReference type="PaxDb" id="6945-B7PG38"/>
<evidence type="ECO:0000259" key="2">
    <source>
        <dbReference type="SMART" id="SM00060"/>
    </source>
</evidence>
<dbReference type="EnsemblMetazoa" id="ISCW004809-RA">
    <property type="protein sequence ID" value="ISCW004809-PA"/>
    <property type="gene ID" value="ISCW004809"/>
</dbReference>
<gene>
    <name evidence="3" type="ORF">IscW_ISCW004809</name>
</gene>
<dbReference type="Proteomes" id="UP000001555">
    <property type="component" value="Unassembled WGS sequence"/>
</dbReference>
<dbReference type="HOGENOM" id="CLU_604513_0_0_1"/>
<feature type="domain" description="Fibronectin type-III" evidence="2">
    <location>
        <begin position="110"/>
        <end position="199"/>
    </location>
</feature>
<dbReference type="PANTHER" id="PTHR46708:SF2">
    <property type="entry name" value="FIBRONECTIN TYPE-III DOMAIN-CONTAINING PROTEIN"/>
    <property type="match status" value="1"/>
</dbReference>
<keyword evidence="1" id="KW-0677">Repeat</keyword>
<dbReference type="InterPro" id="IPR013783">
    <property type="entry name" value="Ig-like_fold"/>
</dbReference>
<dbReference type="VEuPathDB" id="VectorBase:ISCI004809"/>
<dbReference type="VEuPathDB" id="VectorBase:ISCP_015976"/>
<dbReference type="SMART" id="SM00060">
    <property type="entry name" value="FN3"/>
    <property type="match status" value="4"/>
</dbReference>
<evidence type="ECO:0000313" key="3">
    <source>
        <dbReference type="EMBL" id="EEC05560.1"/>
    </source>
</evidence>
<reference evidence="3 5" key="1">
    <citation type="submission" date="2008-03" db="EMBL/GenBank/DDBJ databases">
        <title>Annotation of Ixodes scapularis.</title>
        <authorList>
            <consortium name="Ixodes scapularis Genome Project Consortium"/>
            <person name="Caler E."/>
            <person name="Hannick L.I."/>
            <person name="Bidwell S."/>
            <person name="Joardar V."/>
            <person name="Thiagarajan M."/>
            <person name="Amedeo P."/>
            <person name="Galinsky K.J."/>
            <person name="Schobel S."/>
            <person name="Inman J."/>
            <person name="Hostetler J."/>
            <person name="Miller J."/>
            <person name="Hammond M."/>
            <person name="Megy K."/>
            <person name="Lawson D."/>
            <person name="Kodira C."/>
            <person name="Sutton G."/>
            <person name="Meyer J."/>
            <person name="Hill C.A."/>
            <person name="Birren B."/>
            <person name="Nene V."/>
            <person name="Collins F."/>
            <person name="Alarcon-Chaidez F."/>
            <person name="Wikel S."/>
            <person name="Strausberg R."/>
        </authorList>
    </citation>
    <scope>NUCLEOTIDE SEQUENCE [LARGE SCALE GENOMIC DNA]</scope>
    <source>
        <strain evidence="5">Wikel</strain>
        <strain evidence="3">Wikel colony</strain>
    </source>
</reference>
<dbReference type="EMBL" id="ABJB010380234">
    <property type="status" value="NOT_ANNOTATED_CDS"/>
    <property type="molecule type" value="Genomic_DNA"/>
</dbReference>
<protein>
    <recommendedName>
        <fullName evidence="2">Fibronectin type-III domain-containing protein</fullName>
    </recommendedName>
</protein>
<dbReference type="EMBL" id="DS706167">
    <property type="protein sequence ID" value="EEC05560.1"/>
    <property type="molecule type" value="Genomic_DNA"/>
</dbReference>
<dbReference type="VEuPathDB" id="VectorBase:ISCW004809"/>
<dbReference type="EMBL" id="ABJB010182826">
    <property type="status" value="NOT_ANNOTATED_CDS"/>
    <property type="molecule type" value="Genomic_DNA"/>
</dbReference>
<accession>B7PG38</accession>
<keyword evidence="5" id="KW-1185">Reference proteome</keyword>
<evidence type="ECO:0000256" key="1">
    <source>
        <dbReference type="ARBA" id="ARBA00022737"/>
    </source>
</evidence>
<dbReference type="EMBL" id="ABJB010608467">
    <property type="status" value="NOT_ANNOTATED_CDS"/>
    <property type="molecule type" value="Genomic_DNA"/>
</dbReference>
<dbReference type="PANTHER" id="PTHR46708">
    <property type="entry name" value="TENASCIN"/>
    <property type="match status" value="1"/>
</dbReference>
<dbReference type="Gene3D" id="2.60.40.10">
    <property type="entry name" value="Immunoglobulins"/>
    <property type="match status" value="1"/>
</dbReference>
<feature type="domain" description="Fibronectin type-III" evidence="2">
    <location>
        <begin position="217"/>
        <end position="317"/>
    </location>
</feature>
<dbReference type="InterPro" id="IPR003961">
    <property type="entry name" value="FN3_dom"/>
</dbReference>
<dbReference type="InterPro" id="IPR050991">
    <property type="entry name" value="ECM_Regulatory_Proteins"/>
</dbReference>
<feature type="domain" description="Fibronectin type-III" evidence="2">
    <location>
        <begin position="328"/>
        <end position="409"/>
    </location>
</feature>
<name>B7PG38_IXOSC</name>
<dbReference type="EMBL" id="ABJB011135643">
    <property type="status" value="NOT_ANNOTATED_CDS"/>
    <property type="molecule type" value="Genomic_DNA"/>
</dbReference>
<evidence type="ECO:0000313" key="4">
    <source>
        <dbReference type="EnsemblMetazoa" id="ISCW004809-PA"/>
    </source>
</evidence>